<dbReference type="EMBL" id="KI925422">
    <property type="protein sequence ID" value="ETW14903.1"/>
    <property type="molecule type" value="Genomic_DNA"/>
</dbReference>
<gene>
    <name evidence="2" type="ORF">PFFVO_06195</name>
</gene>
<protein>
    <submittedName>
        <fullName evidence="2">Uncharacterized protein</fullName>
    </submittedName>
</protein>
<proteinExistence type="predicted"/>
<organism evidence="2 3">
    <name type="scientific">Plasmodium falciparum Vietnam Oak-Knoll</name>
    <name type="common">FVO</name>
    <dbReference type="NCBI Taxonomy" id="1036723"/>
    <lineage>
        <taxon>Eukaryota</taxon>
        <taxon>Sar</taxon>
        <taxon>Alveolata</taxon>
        <taxon>Apicomplexa</taxon>
        <taxon>Aconoidasida</taxon>
        <taxon>Haemosporida</taxon>
        <taxon>Plasmodiidae</taxon>
        <taxon>Plasmodium</taxon>
        <taxon>Plasmodium (Laverania)</taxon>
    </lineage>
</organism>
<dbReference type="Proteomes" id="UP000030690">
    <property type="component" value="Unassembled WGS sequence"/>
</dbReference>
<evidence type="ECO:0000313" key="2">
    <source>
        <dbReference type="EMBL" id="ETW14903.1"/>
    </source>
</evidence>
<evidence type="ECO:0000256" key="1">
    <source>
        <dbReference type="SAM" id="Phobius"/>
    </source>
</evidence>
<keyword evidence="1" id="KW-0472">Membrane</keyword>
<reference evidence="2 3" key="2">
    <citation type="submission" date="2013-02" db="EMBL/GenBank/DDBJ databases">
        <title>The Genome Sequence of Plasmodium falciparum Vietnam Oak-Knoll (FVO).</title>
        <authorList>
            <consortium name="The Broad Institute Genome Sequencing Platform"/>
            <consortium name="The Broad Institute Genome Sequencing Center for Infectious Disease"/>
            <person name="Neafsey D."/>
            <person name="Cheeseman I."/>
            <person name="Volkman S."/>
            <person name="Adams J."/>
            <person name="Walker B."/>
            <person name="Young S.K."/>
            <person name="Zeng Q."/>
            <person name="Gargeya S."/>
            <person name="Fitzgerald M."/>
            <person name="Haas B."/>
            <person name="Abouelleil A."/>
            <person name="Alvarado L."/>
            <person name="Arachchi H.M."/>
            <person name="Berlin A.M."/>
            <person name="Chapman S.B."/>
            <person name="Dewar J."/>
            <person name="Goldberg J."/>
            <person name="Griggs A."/>
            <person name="Gujja S."/>
            <person name="Hansen M."/>
            <person name="Howarth C."/>
            <person name="Imamovic A."/>
            <person name="Larimer J."/>
            <person name="McCowan C."/>
            <person name="Murphy C."/>
            <person name="Neiman D."/>
            <person name="Pearson M."/>
            <person name="Priest M."/>
            <person name="Roberts A."/>
            <person name="Saif S."/>
            <person name="Shea T."/>
            <person name="Sisk P."/>
            <person name="Sykes S."/>
            <person name="Wortman J."/>
            <person name="Nusbaum C."/>
            <person name="Birren B."/>
        </authorList>
    </citation>
    <scope>NUCLEOTIDE SEQUENCE [LARGE SCALE GENOMIC DNA]</scope>
    <source>
        <strain evidence="3">Vietnam Oak-Knoll (FVO)</strain>
    </source>
</reference>
<sequence length="94" mass="11559">MIFLILIQINIKYSRLVCGIIIKLILYFINYKKICYFKIYILGYLFDKNHESYYYIYAIYTNNNYCSTHVYVIYNTQKKTSCNYRFTCYINLLE</sequence>
<dbReference type="AlphaFoldDB" id="A0A024UVR4"/>
<accession>A0A024UVR4</accession>
<keyword evidence="1" id="KW-0812">Transmembrane</keyword>
<evidence type="ECO:0000313" key="3">
    <source>
        <dbReference type="Proteomes" id="UP000030690"/>
    </source>
</evidence>
<name>A0A024UVR4_PLAFA</name>
<feature type="transmembrane region" description="Helical" evidence="1">
    <location>
        <begin position="12"/>
        <end position="29"/>
    </location>
</feature>
<reference evidence="2 3" key="1">
    <citation type="submission" date="2013-02" db="EMBL/GenBank/DDBJ databases">
        <title>The Genome Annotation of Plasmodium falciparum Vietnam Oak-Knoll (FVO).</title>
        <authorList>
            <consortium name="The Broad Institute Genome Sequencing Platform"/>
            <consortium name="The Broad Institute Genome Sequencing Center for Infectious Disease"/>
            <person name="Neafsey D."/>
            <person name="Hoffman S."/>
            <person name="Volkman S."/>
            <person name="Rosenthal P."/>
            <person name="Walker B."/>
            <person name="Young S.K."/>
            <person name="Zeng Q."/>
            <person name="Gargeya S."/>
            <person name="Fitzgerald M."/>
            <person name="Haas B."/>
            <person name="Abouelleil A."/>
            <person name="Allen A.W."/>
            <person name="Alvarado L."/>
            <person name="Arachchi H.M."/>
            <person name="Berlin A.M."/>
            <person name="Chapman S.B."/>
            <person name="Gainer-Dewar J."/>
            <person name="Goldberg J."/>
            <person name="Griggs A."/>
            <person name="Gujja S."/>
            <person name="Hansen M."/>
            <person name="Howarth C."/>
            <person name="Imamovic A."/>
            <person name="Ireland A."/>
            <person name="Larimer J."/>
            <person name="McCowan C."/>
            <person name="Murphy C."/>
            <person name="Pearson M."/>
            <person name="Poon T.W."/>
            <person name="Priest M."/>
            <person name="Roberts A."/>
            <person name="Saif S."/>
            <person name="Shea T."/>
            <person name="Sisk P."/>
            <person name="Sykes S."/>
            <person name="Wortman J."/>
            <person name="Nusbaum C."/>
            <person name="Birren B."/>
        </authorList>
    </citation>
    <scope>NUCLEOTIDE SEQUENCE [LARGE SCALE GENOMIC DNA]</scope>
    <source>
        <strain evidence="3">Vietnam Oak-Knoll (FVO)</strain>
    </source>
</reference>
<keyword evidence="1" id="KW-1133">Transmembrane helix</keyword>